<dbReference type="AlphaFoldDB" id="A0A286TX95"/>
<organism evidence="8 9">
    <name type="scientific">Candidatus Scalindua japonica</name>
    <dbReference type="NCBI Taxonomy" id="1284222"/>
    <lineage>
        <taxon>Bacteria</taxon>
        <taxon>Pseudomonadati</taxon>
        <taxon>Planctomycetota</taxon>
        <taxon>Candidatus Brocadiia</taxon>
        <taxon>Candidatus Brocadiales</taxon>
        <taxon>Candidatus Scalinduaceae</taxon>
        <taxon>Candidatus Scalindua</taxon>
    </lineage>
</organism>
<evidence type="ECO:0000313" key="8">
    <source>
        <dbReference type="EMBL" id="GAX60487.1"/>
    </source>
</evidence>
<dbReference type="PANTHER" id="PTHR33508:SF10">
    <property type="entry name" value="UPF0056 INNER MEMBRANE PROTEIN YHGN"/>
    <property type="match status" value="1"/>
</dbReference>
<gene>
    <name evidence="8" type="ORF">SCALIN_C11_0098</name>
</gene>
<dbReference type="NCBIfam" id="NF008010">
    <property type="entry name" value="PRK10739.1"/>
    <property type="match status" value="1"/>
</dbReference>
<proteinExistence type="inferred from homology"/>
<dbReference type="OrthoDB" id="21094at2"/>
<keyword evidence="5 7" id="KW-1133">Transmembrane helix</keyword>
<feature type="transmembrane region" description="Helical" evidence="7">
    <location>
        <begin position="12"/>
        <end position="32"/>
    </location>
</feature>
<evidence type="ECO:0000256" key="2">
    <source>
        <dbReference type="ARBA" id="ARBA00009784"/>
    </source>
</evidence>
<dbReference type="RefSeq" id="WP_096893886.1">
    <property type="nucleotide sequence ID" value="NZ_BAOS01000011.1"/>
</dbReference>
<feature type="transmembrane region" description="Helical" evidence="7">
    <location>
        <begin position="109"/>
        <end position="131"/>
    </location>
</feature>
<dbReference type="Proteomes" id="UP000218542">
    <property type="component" value="Unassembled WGS sequence"/>
</dbReference>
<dbReference type="Pfam" id="PF01914">
    <property type="entry name" value="MarC"/>
    <property type="match status" value="1"/>
</dbReference>
<evidence type="ECO:0000256" key="1">
    <source>
        <dbReference type="ARBA" id="ARBA00004651"/>
    </source>
</evidence>
<keyword evidence="4 7" id="KW-0812">Transmembrane</keyword>
<keyword evidence="6 7" id="KW-0472">Membrane</keyword>
<evidence type="ECO:0000256" key="4">
    <source>
        <dbReference type="ARBA" id="ARBA00022692"/>
    </source>
</evidence>
<comment type="caution">
    <text evidence="8">The sequence shown here is derived from an EMBL/GenBank/DDBJ whole genome shotgun (WGS) entry which is preliminary data.</text>
</comment>
<evidence type="ECO:0000256" key="3">
    <source>
        <dbReference type="ARBA" id="ARBA00022475"/>
    </source>
</evidence>
<dbReference type="EMBL" id="BAOS01000011">
    <property type="protein sequence ID" value="GAX60487.1"/>
    <property type="molecule type" value="Genomic_DNA"/>
</dbReference>
<comment type="subcellular location">
    <subcellularLocation>
        <location evidence="1 7">Cell membrane</location>
        <topology evidence="1 7">Multi-pass membrane protein</topology>
    </subcellularLocation>
</comment>
<dbReference type="PANTHER" id="PTHR33508">
    <property type="entry name" value="UPF0056 MEMBRANE PROTEIN YHCE"/>
    <property type="match status" value="1"/>
</dbReference>
<evidence type="ECO:0000256" key="5">
    <source>
        <dbReference type="ARBA" id="ARBA00022989"/>
    </source>
</evidence>
<keyword evidence="3" id="KW-1003">Cell membrane</keyword>
<evidence type="ECO:0000313" key="9">
    <source>
        <dbReference type="Proteomes" id="UP000218542"/>
    </source>
</evidence>
<evidence type="ECO:0000256" key="7">
    <source>
        <dbReference type="RuleBase" id="RU362048"/>
    </source>
</evidence>
<reference evidence="9" key="1">
    <citation type="journal article" date="2017" name="Environ. Microbiol. Rep.">
        <title>Genetic Diversity of Marine Anaerobic Ammonium-Oxidizing Bacteria as Revealed by Genomic and Proteomic Analyses of 'Candidatus Scalindua japonica'.</title>
        <authorList>
            <person name="Oshiki M."/>
            <person name="Mizuto K."/>
            <person name="Kimura Z."/>
            <person name="Kindaichi T."/>
            <person name="Satoh H."/>
            <person name="Okabe S."/>
        </authorList>
    </citation>
    <scope>NUCLEOTIDE SEQUENCE [LARGE SCALE GENOMIC DNA]</scope>
    <source>
        <strain evidence="9">husup-a2</strain>
    </source>
</reference>
<sequence length="199" mass="22306">MIEIRSTVLSSAMVLFLVMDPLGNLPLFLTLLKDYSKKRRMVIIIREVFIALAILTFFLFFGQVFLDFLHLQQESVSIAGGIVLFIIAIRMIFPPENGVMGAKSQGEPFIVPLAIPLIAGPSTLATLILMVRSDPTRMMEWSLALLIAWTANAVILLFAPILYKILRQRGLMAMERLMGMILIMISVQMLLNGIKNLLQ</sequence>
<feature type="transmembrane region" description="Helical" evidence="7">
    <location>
        <begin position="44"/>
        <end position="64"/>
    </location>
</feature>
<protein>
    <recommendedName>
        <fullName evidence="7">UPF0056 membrane protein</fullName>
    </recommendedName>
</protein>
<feature type="transmembrane region" description="Helical" evidence="7">
    <location>
        <begin position="177"/>
        <end position="194"/>
    </location>
</feature>
<dbReference type="GO" id="GO:0005886">
    <property type="term" value="C:plasma membrane"/>
    <property type="evidence" value="ECO:0007669"/>
    <property type="project" value="UniProtKB-SubCell"/>
</dbReference>
<keyword evidence="9" id="KW-1185">Reference proteome</keyword>
<feature type="transmembrane region" description="Helical" evidence="7">
    <location>
        <begin position="143"/>
        <end position="165"/>
    </location>
</feature>
<name>A0A286TX95_9BACT</name>
<dbReference type="NCBIfam" id="TIGR00427">
    <property type="entry name" value="NAAT family transporter"/>
    <property type="match status" value="1"/>
</dbReference>
<feature type="transmembrane region" description="Helical" evidence="7">
    <location>
        <begin position="76"/>
        <end position="93"/>
    </location>
</feature>
<comment type="similarity">
    <text evidence="2 7">Belongs to the UPF0056 (MarC) family.</text>
</comment>
<evidence type="ECO:0000256" key="6">
    <source>
        <dbReference type="ARBA" id="ARBA00023136"/>
    </source>
</evidence>
<dbReference type="InterPro" id="IPR002771">
    <property type="entry name" value="Multi_antbiot-R_MarC"/>
</dbReference>
<accession>A0A286TX95</accession>